<organism evidence="2 3">
    <name type="scientific">Ensete ventricosum</name>
    <name type="common">Abyssinian banana</name>
    <name type="synonym">Musa ensete</name>
    <dbReference type="NCBI Taxonomy" id="4639"/>
    <lineage>
        <taxon>Eukaryota</taxon>
        <taxon>Viridiplantae</taxon>
        <taxon>Streptophyta</taxon>
        <taxon>Embryophyta</taxon>
        <taxon>Tracheophyta</taxon>
        <taxon>Spermatophyta</taxon>
        <taxon>Magnoliopsida</taxon>
        <taxon>Liliopsida</taxon>
        <taxon>Zingiberales</taxon>
        <taxon>Musaceae</taxon>
        <taxon>Ensete</taxon>
    </lineage>
</organism>
<gene>
    <name evidence="2" type="ORF">B296_00031114</name>
</gene>
<accession>A0A427AH17</accession>
<feature type="region of interest" description="Disordered" evidence="1">
    <location>
        <begin position="203"/>
        <end position="228"/>
    </location>
</feature>
<feature type="compositionally biased region" description="Basic and acidic residues" evidence="1">
    <location>
        <begin position="36"/>
        <end position="48"/>
    </location>
</feature>
<dbReference type="Proteomes" id="UP000287651">
    <property type="component" value="Unassembled WGS sequence"/>
</dbReference>
<proteinExistence type="predicted"/>
<protein>
    <recommendedName>
        <fullName evidence="4">PH domain-containing protein</fullName>
    </recommendedName>
</protein>
<evidence type="ECO:0008006" key="4">
    <source>
        <dbReference type="Google" id="ProtNLM"/>
    </source>
</evidence>
<feature type="compositionally biased region" description="Basic and acidic residues" evidence="1">
    <location>
        <begin position="1"/>
        <end position="10"/>
    </location>
</feature>
<sequence>MHTARYRDELGMSPSYGEGRRSVKGEGRRRGRLKKRENQENLDAKPFLDPDPASPSLDNPNPGGNDEAIARAAEEAVSFVALSVTLRLLRCVLRRRLKTSAFSTSLSPSSPNVAVETMRRRGGDVHGVLINIVSAVANATPGLGRYPPFKRELFVSCKCNFSKKSHHCLLFQLGYTKNKEEKHFRGVIALEIQNKAYHCPLSPLNWADDDEPPKGSKDSRKANGPEKSPSLVFKITSKVAYKTVLKAHSAVVLKAENMADKVGWINKIQNIIGLSKVTPLKGADSEANPAIRQSHSDGSLLARRPADPEEELRWMSQEVRGYVEAVLNSLAANVPKVNIAFRLSPPSE</sequence>
<dbReference type="AlphaFoldDB" id="A0A427AH17"/>
<comment type="caution">
    <text evidence="2">The sequence shown here is derived from an EMBL/GenBank/DDBJ whole genome shotgun (WGS) entry which is preliminary data.</text>
</comment>
<reference evidence="2 3" key="1">
    <citation type="journal article" date="2014" name="Agronomy (Basel)">
        <title>A Draft Genome Sequence for Ensete ventricosum, the Drought-Tolerant Tree Against Hunger.</title>
        <authorList>
            <person name="Harrison J."/>
            <person name="Moore K.A."/>
            <person name="Paszkiewicz K."/>
            <person name="Jones T."/>
            <person name="Grant M."/>
            <person name="Ambacheew D."/>
            <person name="Muzemil S."/>
            <person name="Studholme D.J."/>
        </authorList>
    </citation>
    <scope>NUCLEOTIDE SEQUENCE [LARGE SCALE GENOMIC DNA]</scope>
</reference>
<evidence type="ECO:0000256" key="1">
    <source>
        <dbReference type="SAM" id="MobiDB-lite"/>
    </source>
</evidence>
<dbReference type="EMBL" id="AMZH03002450">
    <property type="protein sequence ID" value="RRT75547.1"/>
    <property type="molecule type" value="Genomic_DNA"/>
</dbReference>
<name>A0A427AH17_ENSVE</name>
<feature type="compositionally biased region" description="Basic and acidic residues" evidence="1">
    <location>
        <begin position="212"/>
        <end position="224"/>
    </location>
</feature>
<evidence type="ECO:0000313" key="3">
    <source>
        <dbReference type="Proteomes" id="UP000287651"/>
    </source>
</evidence>
<feature type="region of interest" description="Disordered" evidence="1">
    <location>
        <begin position="285"/>
        <end position="305"/>
    </location>
</feature>
<evidence type="ECO:0000313" key="2">
    <source>
        <dbReference type="EMBL" id="RRT75547.1"/>
    </source>
</evidence>
<feature type="region of interest" description="Disordered" evidence="1">
    <location>
        <begin position="1"/>
        <end position="67"/>
    </location>
</feature>
<feature type="compositionally biased region" description="Basic and acidic residues" evidence="1">
    <location>
        <begin position="18"/>
        <end position="28"/>
    </location>
</feature>